<organism evidence="2 3">
    <name type="scientific">Agromyces larvae</name>
    <dbReference type="NCBI Taxonomy" id="2929802"/>
    <lineage>
        <taxon>Bacteria</taxon>
        <taxon>Bacillati</taxon>
        <taxon>Actinomycetota</taxon>
        <taxon>Actinomycetes</taxon>
        <taxon>Micrococcales</taxon>
        <taxon>Microbacteriaceae</taxon>
        <taxon>Agromyces</taxon>
    </lineage>
</organism>
<dbReference type="InterPro" id="IPR005509">
    <property type="entry name" value="AfsA_hotdog_dom"/>
</dbReference>
<protein>
    <recommendedName>
        <fullName evidence="1">A-factor biosynthesis hotdog domain-containing protein</fullName>
    </recommendedName>
</protein>
<dbReference type="Proteomes" id="UP000832097">
    <property type="component" value="Chromosome"/>
</dbReference>
<evidence type="ECO:0000313" key="3">
    <source>
        <dbReference type="Proteomes" id="UP000832097"/>
    </source>
</evidence>
<dbReference type="InterPro" id="IPR047757">
    <property type="entry name" value="AfsA-like"/>
</dbReference>
<sequence>MHRSLVHRRSTHEVLPTDFVDLGADTFEIAIQWPRRHPLWKTNPLRSSLIAETIRQSTILTCHLGYSVSPQTRFLMTGLGFDLAGEPLRALPGEAIEIRAHASGSRVRRSARGLRSVRIGFSFSQNGAPIASGHGDAMLVDDSTYLRLRGSHAGAHPPARIRQSVISPADVGVDASEDILLEGDRHGWVVAVDGSHSTYFDHPLDHVPGVALVEACRQLACVETGDPTLDLRTFEAEFVRTVEFSSPARASIQRSGDGACFVITQDDAIAVDASAVVASAVATTSVS</sequence>
<accession>A0ABY4BUE9</accession>
<dbReference type="EMBL" id="CP094528">
    <property type="protein sequence ID" value="UOE42832.1"/>
    <property type="molecule type" value="Genomic_DNA"/>
</dbReference>
<evidence type="ECO:0000259" key="1">
    <source>
        <dbReference type="Pfam" id="PF03756"/>
    </source>
</evidence>
<name>A0ABY4BUE9_9MICO</name>
<keyword evidence="3" id="KW-1185">Reference proteome</keyword>
<reference evidence="2 3" key="1">
    <citation type="submission" date="2022-03" db="EMBL/GenBank/DDBJ databases">
        <title>Mucilaginibacter sp. isolated from the gut of Protaetia brevitarsis seulensis larvae.</title>
        <authorList>
            <person name="Won M."/>
            <person name="Kim S.-J."/>
            <person name="Kwon S.-W."/>
        </authorList>
    </citation>
    <scope>NUCLEOTIDE SEQUENCE [LARGE SCALE GENOMIC DNA]</scope>
    <source>
        <strain evidence="2 3">CFWR-12</strain>
    </source>
</reference>
<gene>
    <name evidence="2" type="ORF">MTO99_11590</name>
</gene>
<proteinExistence type="predicted"/>
<feature type="domain" description="A-factor biosynthesis hotdog" evidence="1">
    <location>
        <begin position="182"/>
        <end position="231"/>
    </location>
</feature>
<dbReference type="RefSeq" id="WP_243553761.1">
    <property type="nucleotide sequence ID" value="NZ_CP094528.1"/>
</dbReference>
<dbReference type="NCBIfam" id="NF041195">
    <property type="entry name" value="ScbA_BarX_GamBu"/>
    <property type="match status" value="1"/>
</dbReference>
<feature type="domain" description="A-factor biosynthesis hotdog" evidence="1">
    <location>
        <begin position="5"/>
        <end position="135"/>
    </location>
</feature>
<evidence type="ECO:0000313" key="2">
    <source>
        <dbReference type="EMBL" id="UOE42832.1"/>
    </source>
</evidence>
<dbReference type="Pfam" id="PF03756">
    <property type="entry name" value="AfsA"/>
    <property type="match status" value="2"/>
</dbReference>